<name>A0A1M4XP01_9FLAO</name>
<organism evidence="1 2">
    <name type="scientific">Flavobacterium fontis</name>
    <dbReference type="NCBI Taxonomy" id="1124188"/>
    <lineage>
        <taxon>Bacteria</taxon>
        <taxon>Pseudomonadati</taxon>
        <taxon>Bacteroidota</taxon>
        <taxon>Flavobacteriia</taxon>
        <taxon>Flavobacteriales</taxon>
        <taxon>Flavobacteriaceae</taxon>
        <taxon>Flavobacterium</taxon>
    </lineage>
</organism>
<dbReference type="AlphaFoldDB" id="A0A1M4XP01"/>
<evidence type="ECO:0000313" key="2">
    <source>
        <dbReference type="Proteomes" id="UP000184147"/>
    </source>
</evidence>
<proteinExistence type="predicted"/>
<dbReference type="Gene3D" id="3.40.50.2000">
    <property type="entry name" value="Glycogen Phosphorylase B"/>
    <property type="match status" value="1"/>
</dbReference>
<sequence>METPRLLFIGLVWPEPQSSAAGTRSLQLLSLFAAKGYAITVASAAQNRDFSIDWAAYPYTFHPIAVNDTAFDDWVKTLQPDVVIFDRFVTEEQFGWRVREQCPQAFTLLDSQDLHFLRAARQQAVKKQVPLSRSLLLSDTAKRELAAFYRCDWVLIISTFEYEWLQNEWQFPAAQLVYLPLFGEKGTSIPDFSSRADFVFMGNFMHDPNTDAVLLLKEVLWPKIRRQLPQAQLRIYGAYTSERIQQLHQPAQGFLCLGRAPEALATIASAKVMLAPLRFGAGIKGKLLEAMQMGTPTVTTPIGAEGMHHDGL</sequence>
<dbReference type="Pfam" id="PF13692">
    <property type="entry name" value="Glyco_trans_1_4"/>
    <property type="match status" value="1"/>
</dbReference>
<dbReference type="SUPFAM" id="SSF53756">
    <property type="entry name" value="UDP-Glycosyltransferase/glycogen phosphorylase"/>
    <property type="match status" value="1"/>
</dbReference>
<keyword evidence="2" id="KW-1185">Reference proteome</keyword>
<dbReference type="CDD" id="cd03801">
    <property type="entry name" value="GT4_PimA-like"/>
    <property type="match status" value="1"/>
</dbReference>
<dbReference type="GO" id="GO:0016740">
    <property type="term" value="F:transferase activity"/>
    <property type="evidence" value="ECO:0007669"/>
    <property type="project" value="UniProtKB-KW"/>
</dbReference>
<evidence type="ECO:0000313" key="1">
    <source>
        <dbReference type="EMBL" id="SHE95096.1"/>
    </source>
</evidence>
<protein>
    <submittedName>
        <fullName evidence="1">Glycosyltransferase involved in cell wall bisynthesis</fullName>
    </submittedName>
</protein>
<gene>
    <name evidence="1" type="ORF">SAMN05444377_102118</name>
</gene>
<reference evidence="1 2" key="1">
    <citation type="submission" date="2016-11" db="EMBL/GenBank/DDBJ databases">
        <authorList>
            <person name="Jaros S."/>
            <person name="Januszkiewicz K."/>
            <person name="Wedrychowicz H."/>
        </authorList>
    </citation>
    <scope>NUCLEOTIDE SEQUENCE [LARGE SCALE GENOMIC DNA]</scope>
    <source>
        <strain evidence="1 2">DSM 25660</strain>
    </source>
</reference>
<keyword evidence="1" id="KW-0808">Transferase</keyword>
<accession>A0A1M4XP01</accession>
<dbReference type="STRING" id="1124188.SAMN05444377_102118"/>
<dbReference type="RefSeq" id="WP_234977678.1">
    <property type="nucleotide sequence ID" value="NZ_FQVQ01000002.1"/>
</dbReference>
<dbReference type="EMBL" id="FQVQ01000002">
    <property type="protein sequence ID" value="SHE95096.1"/>
    <property type="molecule type" value="Genomic_DNA"/>
</dbReference>
<dbReference type="Proteomes" id="UP000184147">
    <property type="component" value="Unassembled WGS sequence"/>
</dbReference>